<evidence type="ECO:0000256" key="1">
    <source>
        <dbReference type="SAM" id="SignalP"/>
    </source>
</evidence>
<protein>
    <submittedName>
        <fullName evidence="2">Uncharacterized protein</fullName>
    </submittedName>
</protein>
<dbReference type="EMBL" id="CAJNRD030001120">
    <property type="protein sequence ID" value="CAG5093361.1"/>
    <property type="molecule type" value="Genomic_DNA"/>
</dbReference>
<accession>A0A8J2HED9</accession>
<gene>
    <name evidence="2" type="ORF">HICCMSTLAB_LOCUS6767</name>
</gene>
<keyword evidence="1" id="KW-0732">Signal</keyword>
<organism evidence="2 3">
    <name type="scientific">Cotesia congregata</name>
    <name type="common">Parasitoid wasp</name>
    <name type="synonym">Apanteles congregatus</name>
    <dbReference type="NCBI Taxonomy" id="51543"/>
    <lineage>
        <taxon>Eukaryota</taxon>
        <taxon>Metazoa</taxon>
        <taxon>Ecdysozoa</taxon>
        <taxon>Arthropoda</taxon>
        <taxon>Hexapoda</taxon>
        <taxon>Insecta</taxon>
        <taxon>Pterygota</taxon>
        <taxon>Neoptera</taxon>
        <taxon>Endopterygota</taxon>
        <taxon>Hymenoptera</taxon>
        <taxon>Apocrita</taxon>
        <taxon>Ichneumonoidea</taxon>
        <taxon>Braconidae</taxon>
        <taxon>Microgastrinae</taxon>
        <taxon>Cotesia</taxon>
    </lineage>
</organism>
<keyword evidence="3" id="KW-1185">Reference proteome</keyword>
<dbReference type="Proteomes" id="UP000786811">
    <property type="component" value="Unassembled WGS sequence"/>
</dbReference>
<evidence type="ECO:0000313" key="3">
    <source>
        <dbReference type="Proteomes" id="UP000786811"/>
    </source>
</evidence>
<sequence length="67" mass="7907">MSMLWHTLNMGLIVILIHFNSENRKNNSDNPDQESNPDPLVTHQGLFQLNCMRHRLLAKFVKLQYFP</sequence>
<evidence type="ECO:0000313" key="2">
    <source>
        <dbReference type="EMBL" id="CAG5093361.1"/>
    </source>
</evidence>
<name>A0A8J2HED9_COTCN</name>
<feature type="chain" id="PRO_5035161905" evidence="1">
    <location>
        <begin position="29"/>
        <end position="67"/>
    </location>
</feature>
<dbReference type="AlphaFoldDB" id="A0A8J2HED9"/>
<proteinExistence type="predicted"/>
<feature type="signal peptide" evidence="1">
    <location>
        <begin position="1"/>
        <end position="28"/>
    </location>
</feature>
<reference evidence="2" key="1">
    <citation type="submission" date="2021-04" db="EMBL/GenBank/DDBJ databases">
        <authorList>
            <person name="Chebbi M.A.C M."/>
        </authorList>
    </citation>
    <scope>NUCLEOTIDE SEQUENCE</scope>
</reference>
<comment type="caution">
    <text evidence="2">The sequence shown here is derived from an EMBL/GenBank/DDBJ whole genome shotgun (WGS) entry which is preliminary data.</text>
</comment>